<dbReference type="Proteomes" id="UP000304900">
    <property type="component" value="Unassembled WGS sequence"/>
</dbReference>
<name>A0A4U6D7G1_9BACT</name>
<evidence type="ECO:0000313" key="3">
    <source>
        <dbReference type="Proteomes" id="UP000304900"/>
    </source>
</evidence>
<keyword evidence="3" id="KW-1185">Reference proteome</keyword>
<dbReference type="PANTHER" id="PTHR43162:SF1">
    <property type="entry name" value="PRESTALK A DIFFERENTIATION PROTEIN A"/>
    <property type="match status" value="1"/>
</dbReference>
<proteinExistence type="predicted"/>
<dbReference type="OrthoDB" id="9780595at2"/>
<feature type="domain" description="NmrA-like" evidence="1">
    <location>
        <begin position="2"/>
        <end position="253"/>
    </location>
</feature>
<dbReference type="InterPro" id="IPR051604">
    <property type="entry name" value="Ergot_Alk_Oxidoreductase"/>
</dbReference>
<comment type="caution">
    <text evidence="2">The sequence shown here is derived from an EMBL/GenBank/DDBJ whole genome shotgun (WGS) entry which is preliminary data.</text>
</comment>
<dbReference type="InterPro" id="IPR008030">
    <property type="entry name" value="NmrA-like"/>
</dbReference>
<dbReference type="AlphaFoldDB" id="A0A4U6D7G1"/>
<evidence type="ECO:0000259" key="1">
    <source>
        <dbReference type="Pfam" id="PF05368"/>
    </source>
</evidence>
<accession>A0A4U6D7G1</accession>
<dbReference type="EMBL" id="SZVO01000002">
    <property type="protein sequence ID" value="TKT93370.1"/>
    <property type="molecule type" value="Genomic_DNA"/>
</dbReference>
<dbReference type="Pfam" id="PF05368">
    <property type="entry name" value="NmrA"/>
    <property type="match status" value="1"/>
</dbReference>
<dbReference type="Gene3D" id="3.40.50.720">
    <property type="entry name" value="NAD(P)-binding Rossmann-like Domain"/>
    <property type="match status" value="1"/>
</dbReference>
<organism evidence="2 3">
    <name type="scientific">Dyadobacter frigoris</name>
    <dbReference type="NCBI Taxonomy" id="2576211"/>
    <lineage>
        <taxon>Bacteria</taxon>
        <taxon>Pseudomonadati</taxon>
        <taxon>Bacteroidota</taxon>
        <taxon>Cytophagia</taxon>
        <taxon>Cytophagales</taxon>
        <taxon>Spirosomataceae</taxon>
        <taxon>Dyadobacter</taxon>
    </lineage>
</organism>
<dbReference type="RefSeq" id="WP_137339046.1">
    <property type="nucleotide sequence ID" value="NZ_BSQH01000011.1"/>
</dbReference>
<evidence type="ECO:0000313" key="2">
    <source>
        <dbReference type="EMBL" id="TKT93370.1"/>
    </source>
</evidence>
<protein>
    <submittedName>
        <fullName evidence="2">NAD-dependent epimerase/dehydratase family protein</fullName>
    </submittedName>
</protein>
<sequence>MNRKVLITGATGATGSNAINRLLELGVSTRAMVHQIDDRSKDLERRGVEVIKGNITNLEDLSNALKGIDAAYYIYPLGTEGIVESTAFFAQAAIEQQVGHIVNMSQISARRDSKSHTAQRHWVAERIFDRTGIPITHLRPTFFAETTLNYVMEVKKNNRLALPFGDSKYAPIAAEDQGNVIATILSNPERHAGKVYPLYGPEELTQYDTAEILSAVLRRKITYIPMEISEFGEYLKGKRTDLQIQHLEAVAQDCRDGLFAGTNDTVEKITGQKPINMRDFISSHKESFQ</sequence>
<reference evidence="2 3" key="1">
    <citation type="submission" date="2019-05" db="EMBL/GenBank/DDBJ databases">
        <title>Dyadobacter AR-3-8 sp. nov., isolated from arctic soil.</title>
        <authorList>
            <person name="Chaudhary D.K."/>
        </authorList>
    </citation>
    <scope>NUCLEOTIDE SEQUENCE [LARGE SCALE GENOMIC DNA]</scope>
    <source>
        <strain evidence="2 3">AR-3-8</strain>
    </source>
</reference>
<dbReference type="SUPFAM" id="SSF51735">
    <property type="entry name" value="NAD(P)-binding Rossmann-fold domains"/>
    <property type="match status" value="1"/>
</dbReference>
<dbReference type="PANTHER" id="PTHR43162">
    <property type="match status" value="1"/>
</dbReference>
<dbReference type="Gene3D" id="3.90.25.10">
    <property type="entry name" value="UDP-galactose 4-epimerase, domain 1"/>
    <property type="match status" value="1"/>
</dbReference>
<dbReference type="InterPro" id="IPR036291">
    <property type="entry name" value="NAD(P)-bd_dom_sf"/>
</dbReference>
<gene>
    <name evidence="2" type="ORF">FDK13_05835</name>
</gene>